<dbReference type="OrthoDB" id="550577at2759"/>
<dbReference type="NCBIfam" id="NF006968">
    <property type="entry name" value="PRK09441.1-1"/>
    <property type="match status" value="1"/>
</dbReference>
<keyword evidence="5" id="KW-0119">Carbohydrate metabolism</keyword>
<evidence type="ECO:0000256" key="5">
    <source>
        <dbReference type="ARBA" id="ARBA00023277"/>
    </source>
</evidence>
<dbReference type="STRING" id="1328760.A0A165HYM0"/>
<dbReference type="EMBL" id="KV407456">
    <property type="protein sequence ID" value="KZF24103.1"/>
    <property type="molecule type" value="Genomic_DNA"/>
</dbReference>
<dbReference type="PIRSF" id="PIRSF001021">
    <property type="entry name" value="Alph-amls_thrmst"/>
    <property type="match status" value="1"/>
</dbReference>
<name>A0A165HYM0_XYLHT</name>
<keyword evidence="4 8" id="KW-0378">Hydrolase</keyword>
<dbReference type="Proteomes" id="UP000076632">
    <property type="component" value="Unassembled WGS sequence"/>
</dbReference>
<dbReference type="GeneID" id="28899999"/>
<comment type="cofactor">
    <cofactor evidence="1">
        <name>Ca(2+)</name>
        <dbReference type="ChEBI" id="CHEBI:29108"/>
    </cofactor>
</comment>
<reference evidence="8 9" key="1">
    <citation type="journal article" date="2016" name="Fungal Biol.">
        <title>The genome of Xylona heveae provides a window into fungal endophytism.</title>
        <authorList>
            <person name="Gazis R."/>
            <person name="Kuo A."/>
            <person name="Riley R."/>
            <person name="LaButti K."/>
            <person name="Lipzen A."/>
            <person name="Lin J."/>
            <person name="Amirebrahimi M."/>
            <person name="Hesse C.N."/>
            <person name="Spatafora J.W."/>
            <person name="Henrissat B."/>
            <person name="Hainaut M."/>
            <person name="Grigoriev I.V."/>
            <person name="Hibbett D.S."/>
        </authorList>
    </citation>
    <scope>NUCLEOTIDE SEQUENCE [LARGE SCALE GENOMIC DNA]</scope>
    <source>
        <strain evidence="8 9">TC161</strain>
    </source>
</reference>
<dbReference type="SUPFAM" id="SSF51011">
    <property type="entry name" value="Glycosyl hydrolase domain"/>
    <property type="match status" value="1"/>
</dbReference>
<keyword evidence="6" id="KW-0326">Glycosidase</keyword>
<gene>
    <name evidence="8" type="ORF">L228DRAFT_266463</name>
</gene>
<evidence type="ECO:0000256" key="6">
    <source>
        <dbReference type="ARBA" id="ARBA00023295"/>
    </source>
</evidence>
<dbReference type="CDD" id="cd11318">
    <property type="entry name" value="AmyAc_bac_fung_AmyA"/>
    <property type="match status" value="1"/>
</dbReference>
<keyword evidence="3" id="KW-0479">Metal-binding</keyword>
<keyword evidence="9" id="KW-1185">Reference proteome</keyword>
<proteinExistence type="inferred from homology"/>
<dbReference type="Gene3D" id="3.20.20.80">
    <property type="entry name" value="Glycosidases"/>
    <property type="match status" value="1"/>
</dbReference>
<dbReference type="GO" id="GO:0005509">
    <property type="term" value="F:calcium ion binding"/>
    <property type="evidence" value="ECO:0007669"/>
    <property type="project" value="InterPro"/>
</dbReference>
<dbReference type="Gene3D" id="2.60.40.1180">
    <property type="entry name" value="Golgi alpha-mannosidase II"/>
    <property type="match status" value="1"/>
</dbReference>
<dbReference type="SMART" id="SM00642">
    <property type="entry name" value="Aamy"/>
    <property type="match status" value="1"/>
</dbReference>
<protein>
    <submittedName>
        <fullName evidence="8">Glycoside hydrolase family 13 protein</fullName>
    </submittedName>
</protein>
<feature type="domain" description="Glycosyl hydrolase family 13 catalytic" evidence="7">
    <location>
        <begin position="14"/>
        <end position="398"/>
    </location>
</feature>
<evidence type="ECO:0000256" key="2">
    <source>
        <dbReference type="ARBA" id="ARBA00008061"/>
    </source>
</evidence>
<dbReference type="Gene3D" id="2.40.30.140">
    <property type="match status" value="1"/>
</dbReference>
<sequence>MSSKANREPTPENETLLQAFEWHVPGGQTHWHRLRNALAGLKAVGISAIWLPPGCKAGCPDSVGYDIYDLYDIGEFDQKGARATKWGTREELMQLMDEATKLDVKVYWDAVLNHKAAADRTERCPVVEVDPNDRNRELTAPFEIEAWLAFDFLGRKNKYSSQKYNWKHFSGTDYNAENHRQAIYRIYGENKQWSQAVGDEHGNADYLLFADLDYADPEVRKDVKRWGEWIVKETGVQGFRFDAVQHFSQDFMNEFLGHLDRTVGHGLFSVGEYWHGDVEVLTRYLDKMEHPYSVFDVALFYNFSKMTKNGDLLSVLQNSLVERRPANAVTIVGNHDTQKGQTMEAAVEPFFKTLAYCLILLRQDGYPCPFYGDLYGTKGPYAEGPSCGGRLADIILARKLYAYGTQDDYFDARTCVGWVRRGSWDRPDGLACVMSTAGSAKKRMYVGKSHKGELWTDILGWTPFKVIIDNKGYGMFACNGASVSIWVNSAAKGREQFGSFDANIYNE</sequence>
<dbReference type="GO" id="GO:0005975">
    <property type="term" value="P:carbohydrate metabolic process"/>
    <property type="evidence" value="ECO:0007669"/>
    <property type="project" value="InterPro"/>
</dbReference>
<dbReference type="AlphaFoldDB" id="A0A165HYM0"/>
<dbReference type="NCBIfam" id="NF006969">
    <property type="entry name" value="PRK09441.1-2"/>
    <property type="match status" value="1"/>
</dbReference>
<dbReference type="InterPro" id="IPR006047">
    <property type="entry name" value="GH13_cat_dom"/>
</dbReference>
<evidence type="ECO:0000256" key="1">
    <source>
        <dbReference type="ARBA" id="ARBA00001913"/>
    </source>
</evidence>
<organism evidence="8 9">
    <name type="scientific">Xylona heveae (strain CBS 132557 / TC161)</name>
    <dbReference type="NCBI Taxonomy" id="1328760"/>
    <lineage>
        <taxon>Eukaryota</taxon>
        <taxon>Fungi</taxon>
        <taxon>Dikarya</taxon>
        <taxon>Ascomycota</taxon>
        <taxon>Pezizomycotina</taxon>
        <taxon>Xylonomycetes</taxon>
        <taxon>Xylonales</taxon>
        <taxon>Xylonaceae</taxon>
        <taxon>Xylona</taxon>
    </lineage>
</organism>
<dbReference type="InParanoid" id="A0A165HYM0"/>
<dbReference type="GO" id="GO:0004553">
    <property type="term" value="F:hydrolase activity, hydrolyzing O-glycosyl compounds"/>
    <property type="evidence" value="ECO:0007669"/>
    <property type="project" value="InterPro"/>
</dbReference>
<dbReference type="SUPFAM" id="SSF51445">
    <property type="entry name" value="(Trans)glycosidases"/>
    <property type="match status" value="1"/>
</dbReference>
<dbReference type="InterPro" id="IPR017853">
    <property type="entry name" value="GH"/>
</dbReference>
<dbReference type="RefSeq" id="XP_018189658.1">
    <property type="nucleotide sequence ID" value="XM_018334862.1"/>
</dbReference>
<dbReference type="InterPro" id="IPR013780">
    <property type="entry name" value="Glyco_hydro_b"/>
</dbReference>
<evidence type="ECO:0000256" key="4">
    <source>
        <dbReference type="ARBA" id="ARBA00022801"/>
    </source>
</evidence>
<evidence type="ECO:0000313" key="9">
    <source>
        <dbReference type="Proteomes" id="UP000076632"/>
    </source>
</evidence>
<comment type="similarity">
    <text evidence="2">Belongs to the glycosyl hydrolase 13 family.</text>
</comment>
<accession>A0A165HYM0</accession>
<evidence type="ECO:0000256" key="3">
    <source>
        <dbReference type="ARBA" id="ARBA00022723"/>
    </source>
</evidence>
<dbReference type="PANTHER" id="PTHR43447">
    <property type="entry name" value="ALPHA-AMYLASE"/>
    <property type="match status" value="1"/>
</dbReference>
<dbReference type="OMA" id="CVVIMSN"/>
<dbReference type="InterPro" id="IPR013776">
    <property type="entry name" value="A-amylase_thermo"/>
</dbReference>
<evidence type="ECO:0000313" key="8">
    <source>
        <dbReference type="EMBL" id="KZF24103.1"/>
    </source>
</evidence>
<evidence type="ECO:0000259" key="7">
    <source>
        <dbReference type="SMART" id="SM00642"/>
    </source>
</evidence>
<dbReference type="Pfam" id="PF00128">
    <property type="entry name" value="Alpha-amylase"/>
    <property type="match status" value="1"/>
</dbReference>